<evidence type="ECO:0000256" key="9">
    <source>
        <dbReference type="ARBA" id="ARBA00022741"/>
    </source>
</evidence>
<dbReference type="Proteomes" id="UP000323142">
    <property type="component" value="Unassembled WGS sequence"/>
</dbReference>
<dbReference type="SUPFAM" id="SSF52540">
    <property type="entry name" value="P-loop containing nucleoside triphosphate hydrolases"/>
    <property type="match status" value="1"/>
</dbReference>
<dbReference type="EC" id="2.7.10.2" evidence="4"/>
<comment type="catalytic activity">
    <reaction evidence="15">
        <text>L-tyrosyl-[protein] + ATP = O-phospho-L-tyrosyl-[protein] + ADP + H(+)</text>
        <dbReference type="Rhea" id="RHEA:10596"/>
        <dbReference type="Rhea" id="RHEA-COMP:10136"/>
        <dbReference type="Rhea" id="RHEA-COMP:20101"/>
        <dbReference type="ChEBI" id="CHEBI:15378"/>
        <dbReference type="ChEBI" id="CHEBI:30616"/>
        <dbReference type="ChEBI" id="CHEBI:46858"/>
        <dbReference type="ChEBI" id="CHEBI:61978"/>
        <dbReference type="ChEBI" id="CHEBI:456216"/>
        <dbReference type="EC" id="2.7.10.2"/>
    </reaction>
</comment>
<feature type="coiled-coil region" evidence="16">
    <location>
        <begin position="224"/>
        <end position="258"/>
    </location>
</feature>
<comment type="similarity">
    <text evidence="2">Belongs to the CpsD/CapB family.</text>
</comment>
<feature type="region of interest" description="Disordered" evidence="17">
    <location>
        <begin position="1"/>
        <end position="21"/>
    </location>
</feature>
<dbReference type="Pfam" id="PF13807">
    <property type="entry name" value="GNVR"/>
    <property type="match status" value="1"/>
</dbReference>
<evidence type="ECO:0000256" key="8">
    <source>
        <dbReference type="ARBA" id="ARBA00022692"/>
    </source>
</evidence>
<feature type="transmembrane region" description="Helical" evidence="18">
    <location>
        <begin position="46"/>
        <end position="65"/>
    </location>
</feature>
<feature type="domain" description="Tyrosine-protein kinase G-rich" evidence="21">
    <location>
        <begin position="415"/>
        <end position="484"/>
    </location>
</feature>
<evidence type="ECO:0000256" key="6">
    <source>
        <dbReference type="ARBA" id="ARBA00022519"/>
    </source>
</evidence>
<dbReference type="InterPro" id="IPR005702">
    <property type="entry name" value="Wzc-like_C"/>
</dbReference>
<dbReference type="InterPro" id="IPR025669">
    <property type="entry name" value="AAA_dom"/>
</dbReference>
<protein>
    <recommendedName>
        <fullName evidence="4">non-specific protein-tyrosine kinase</fullName>
        <ecNumber evidence="4">2.7.10.2</ecNumber>
    </recommendedName>
</protein>
<evidence type="ECO:0000256" key="10">
    <source>
        <dbReference type="ARBA" id="ARBA00022777"/>
    </source>
</evidence>
<evidence type="ECO:0000256" key="16">
    <source>
        <dbReference type="SAM" id="Coils"/>
    </source>
</evidence>
<evidence type="ECO:0000259" key="20">
    <source>
        <dbReference type="Pfam" id="PF13614"/>
    </source>
</evidence>
<dbReference type="GO" id="GO:0005886">
    <property type="term" value="C:plasma membrane"/>
    <property type="evidence" value="ECO:0007669"/>
    <property type="project" value="UniProtKB-SubCell"/>
</dbReference>
<evidence type="ECO:0000313" key="23">
    <source>
        <dbReference type="Proteomes" id="UP000323142"/>
    </source>
</evidence>
<accession>A0A5B2W150</accession>
<keyword evidence="13 18" id="KW-0472">Membrane</keyword>
<proteinExistence type="inferred from homology"/>
<evidence type="ECO:0000256" key="13">
    <source>
        <dbReference type="ARBA" id="ARBA00023136"/>
    </source>
</evidence>
<evidence type="ECO:0000256" key="12">
    <source>
        <dbReference type="ARBA" id="ARBA00022989"/>
    </source>
</evidence>
<keyword evidence="16" id="KW-0175">Coiled coil</keyword>
<evidence type="ECO:0000256" key="1">
    <source>
        <dbReference type="ARBA" id="ARBA00004429"/>
    </source>
</evidence>
<evidence type="ECO:0000256" key="11">
    <source>
        <dbReference type="ARBA" id="ARBA00022840"/>
    </source>
</evidence>
<dbReference type="Gene3D" id="3.40.50.300">
    <property type="entry name" value="P-loop containing nucleotide triphosphate hydrolases"/>
    <property type="match status" value="1"/>
</dbReference>
<keyword evidence="6" id="KW-0997">Cell inner membrane</keyword>
<evidence type="ECO:0000259" key="19">
    <source>
        <dbReference type="Pfam" id="PF02706"/>
    </source>
</evidence>
<evidence type="ECO:0000256" key="7">
    <source>
        <dbReference type="ARBA" id="ARBA00022679"/>
    </source>
</evidence>
<evidence type="ECO:0000256" key="14">
    <source>
        <dbReference type="ARBA" id="ARBA00023137"/>
    </source>
</evidence>
<keyword evidence="14" id="KW-0829">Tyrosine-protein kinase</keyword>
<reference evidence="22 23" key="1">
    <citation type="submission" date="2019-09" db="EMBL/GenBank/DDBJ databases">
        <title>Salinarimonas rosea gen. nov., sp. nov., a new member of the a-2 subgroup of the Proteobacteria.</title>
        <authorList>
            <person name="Liu J."/>
        </authorList>
    </citation>
    <scope>NUCLEOTIDE SEQUENCE [LARGE SCALE GENOMIC DNA]</scope>
    <source>
        <strain evidence="22 23">BN140002</strain>
    </source>
</reference>
<dbReference type="PANTHER" id="PTHR32309:SF13">
    <property type="entry name" value="FERRIC ENTEROBACTIN TRANSPORT PROTEIN FEPE"/>
    <property type="match status" value="1"/>
</dbReference>
<feature type="domain" description="Polysaccharide chain length determinant N-terminal" evidence="19">
    <location>
        <begin position="32"/>
        <end position="124"/>
    </location>
</feature>
<dbReference type="GO" id="GO:0004715">
    <property type="term" value="F:non-membrane spanning protein tyrosine kinase activity"/>
    <property type="evidence" value="ECO:0007669"/>
    <property type="project" value="UniProtKB-EC"/>
</dbReference>
<evidence type="ECO:0000256" key="2">
    <source>
        <dbReference type="ARBA" id="ARBA00007316"/>
    </source>
</evidence>
<comment type="subcellular location">
    <subcellularLocation>
        <location evidence="1">Cell inner membrane</location>
        <topology evidence="1">Multi-pass membrane protein</topology>
    </subcellularLocation>
</comment>
<keyword evidence="5" id="KW-1003">Cell membrane</keyword>
<keyword evidence="11" id="KW-0067">ATP-binding</keyword>
<comment type="similarity">
    <text evidence="3">Belongs to the etk/wzc family.</text>
</comment>
<keyword evidence="7 22" id="KW-0808">Transferase</keyword>
<evidence type="ECO:0000256" key="15">
    <source>
        <dbReference type="ARBA" id="ARBA00051245"/>
    </source>
</evidence>
<dbReference type="PANTHER" id="PTHR32309">
    <property type="entry name" value="TYROSINE-PROTEIN KINASE"/>
    <property type="match status" value="1"/>
</dbReference>
<dbReference type="InterPro" id="IPR032807">
    <property type="entry name" value="GNVR"/>
</dbReference>
<evidence type="ECO:0000313" key="22">
    <source>
        <dbReference type="EMBL" id="KAA2244392.1"/>
    </source>
</evidence>
<dbReference type="AlphaFoldDB" id="A0A5B2W150"/>
<evidence type="ECO:0000256" key="3">
    <source>
        <dbReference type="ARBA" id="ARBA00008883"/>
    </source>
</evidence>
<evidence type="ECO:0000259" key="21">
    <source>
        <dbReference type="Pfam" id="PF13807"/>
    </source>
</evidence>
<feature type="domain" description="AAA" evidence="20">
    <location>
        <begin position="586"/>
        <end position="737"/>
    </location>
</feature>
<dbReference type="InterPro" id="IPR027417">
    <property type="entry name" value="P-loop_NTPase"/>
</dbReference>
<sequence length="774" mass="84763">MNPRTSPDRPMNVLPPLPTRRTPMPQAEGAFDIDLVSLIAMLRRRWRWWGAAMVLCIGAGIFYIATTKPVYTASASLLIDTRRPTLFQQGAASTPDPITDVALVESQLETLKSRRIADAVVRKLQLNLDEEYGAGKPSSFGLLRRSIVSMLGLGGSETEGESGSETDPAVRDAIDGVMKSTSVRRAGSSYVMEIEARSSSPEKAARIANEVVNAYIADQLAFRSEILQREVTWLESRIDSLRDRADVADRRVQEFKVDNNIVDANGRLLVDQQLADVSTQLAAARADTAQTKARLDRVQQIAQSRQVDEGVSEALRNEVITKLRQQLNEVSRREAEWTSRYGPTHPAAVNLRTEMASLQRSIQEEVTRIAETYRSEYEIARAREASLERSLADQFKNTSLVRQAQVRLRGYESTAETYRALYDSFLQKYLQTLNQQTSPVTEARIITTATPPSGKSWPKSTIILLGASSAGMLLGFSLAMGREMLDRRIRTTGQVEQITNVRCVGSLPITATRGRTGRRLLPPPDKAVPGDGLVFELPADGAASFAVRHPYSQFAEVIRALKVAVDLGHSGGPKVIGVVSTFPNEGKSTVAANFAGLLAHAGAQVLLIDGDLRNSDLTRTLVPNAEHGLLDVAHGERSLPDVLWVDKVTGLHFLPGSPTRRSPHTSESLAGEGMERVMTAAQSVFDYVIMDLSPFGLIVDAQVVSRFVSDFILVTEWGKTSASAVSKALANAPEIQDKLAAAVLNKVNVAQFGSYDVDASQYHSSRYWSKYVDA</sequence>
<dbReference type="GO" id="GO:0005524">
    <property type="term" value="F:ATP binding"/>
    <property type="evidence" value="ECO:0007669"/>
    <property type="project" value="UniProtKB-KW"/>
</dbReference>
<evidence type="ECO:0000256" key="18">
    <source>
        <dbReference type="SAM" id="Phobius"/>
    </source>
</evidence>
<dbReference type="CDD" id="cd05387">
    <property type="entry name" value="BY-kinase"/>
    <property type="match status" value="1"/>
</dbReference>
<dbReference type="Pfam" id="PF13614">
    <property type="entry name" value="AAA_31"/>
    <property type="match status" value="1"/>
</dbReference>
<dbReference type="OrthoDB" id="230260at2"/>
<keyword evidence="23" id="KW-1185">Reference proteome</keyword>
<keyword evidence="10 22" id="KW-0418">Kinase</keyword>
<evidence type="ECO:0000256" key="4">
    <source>
        <dbReference type="ARBA" id="ARBA00011903"/>
    </source>
</evidence>
<name>A0A5B2W150_9HYPH</name>
<reference evidence="22 23" key="2">
    <citation type="submission" date="2019-09" db="EMBL/GenBank/DDBJ databases">
        <authorList>
            <person name="Jin C."/>
        </authorList>
    </citation>
    <scope>NUCLEOTIDE SEQUENCE [LARGE SCALE GENOMIC DNA]</scope>
    <source>
        <strain evidence="22 23">BN140002</strain>
    </source>
</reference>
<evidence type="ECO:0000256" key="17">
    <source>
        <dbReference type="SAM" id="MobiDB-lite"/>
    </source>
</evidence>
<dbReference type="Pfam" id="PF02706">
    <property type="entry name" value="Wzz"/>
    <property type="match status" value="1"/>
</dbReference>
<organism evidence="22 23">
    <name type="scientific">Salinarimonas soli</name>
    <dbReference type="NCBI Taxonomy" id="1638099"/>
    <lineage>
        <taxon>Bacteria</taxon>
        <taxon>Pseudomonadati</taxon>
        <taxon>Pseudomonadota</taxon>
        <taxon>Alphaproteobacteria</taxon>
        <taxon>Hyphomicrobiales</taxon>
        <taxon>Salinarimonadaceae</taxon>
        <taxon>Salinarimonas</taxon>
    </lineage>
</organism>
<evidence type="ECO:0000256" key="5">
    <source>
        <dbReference type="ARBA" id="ARBA00022475"/>
    </source>
</evidence>
<gene>
    <name evidence="22" type="ORF">F0L46_00385</name>
</gene>
<keyword evidence="8 18" id="KW-0812">Transmembrane</keyword>
<dbReference type="EMBL" id="VUOA01000001">
    <property type="protein sequence ID" value="KAA2244392.1"/>
    <property type="molecule type" value="Genomic_DNA"/>
</dbReference>
<dbReference type="InterPro" id="IPR003856">
    <property type="entry name" value="LPS_length_determ_N"/>
</dbReference>
<dbReference type="InterPro" id="IPR050445">
    <property type="entry name" value="Bact_polysacc_biosynth/exp"/>
</dbReference>
<keyword evidence="9" id="KW-0547">Nucleotide-binding</keyword>
<dbReference type="NCBIfam" id="TIGR01007">
    <property type="entry name" value="eps_fam"/>
    <property type="match status" value="1"/>
</dbReference>
<keyword evidence="12 18" id="KW-1133">Transmembrane helix</keyword>
<comment type="caution">
    <text evidence="22">The sequence shown here is derived from an EMBL/GenBank/DDBJ whole genome shotgun (WGS) entry which is preliminary data.</text>
</comment>